<evidence type="ECO:0000313" key="3">
    <source>
        <dbReference type="Proteomes" id="UP000078492"/>
    </source>
</evidence>
<evidence type="ECO:0000313" key="2">
    <source>
        <dbReference type="EMBL" id="KYN16519.1"/>
    </source>
</evidence>
<feature type="region of interest" description="Disordered" evidence="1">
    <location>
        <begin position="88"/>
        <end position="111"/>
    </location>
</feature>
<sequence length="111" mass="12685">MNNDGDVDTDEDNCDLDYRAAGNLILKTTKAKVYLQQSIHSMFFSPCANERFYNFGSEQEILTLSGSQIPFCRHFFCKKTRLEKDEDEVRASRQNNSALTTGCRPFTEEAV</sequence>
<dbReference type="EMBL" id="KQ980334">
    <property type="protein sequence ID" value="KYN16519.1"/>
    <property type="molecule type" value="Genomic_DNA"/>
</dbReference>
<proteinExistence type="predicted"/>
<dbReference type="Proteomes" id="UP000078492">
    <property type="component" value="Unassembled WGS sequence"/>
</dbReference>
<reference evidence="2 3" key="1">
    <citation type="submission" date="2015-09" db="EMBL/GenBank/DDBJ databases">
        <title>Trachymyrmex cornetzi WGS genome.</title>
        <authorList>
            <person name="Nygaard S."/>
            <person name="Hu H."/>
            <person name="Boomsma J."/>
            <person name="Zhang G."/>
        </authorList>
    </citation>
    <scope>NUCLEOTIDE SEQUENCE [LARGE SCALE GENOMIC DNA]</scope>
    <source>
        <strain evidence="2">Tcor2-1</strain>
        <tissue evidence="2">Whole body</tissue>
    </source>
</reference>
<gene>
    <name evidence="2" type="ORF">ALC57_11243</name>
</gene>
<keyword evidence="3" id="KW-1185">Reference proteome</keyword>
<name>A0A195DVC9_9HYME</name>
<evidence type="ECO:0000256" key="1">
    <source>
        <dbReference type="SAM" id="MobiDB-lite"/>
    </source>
</evidence>
<protein>
    <submittedName>
        <fullName evidence="2">Uncharacterized protein</fullName>
    </submittedName>
</protein>
<organism evidence="2 3">
    <name type="scientific">Trachymyrmex cornetzi</name>
    <dbReference type="NCBI Taxonomy" id="471704"/>
    <lineage>
        <taxon>Eukaryota</taxon>
        <taxon>Metazoa</taxon>
        <taxon>Ecdysozoa</taxon>
        <taxon>Arthropoda</taxon>
        <taxon>Hexapoda</taxon>
        <taxon>Insecta</taxon>
        <taxon>Pterygota</taxon>
        <taxon>Neoptera</taxon>
        <taxon>Endopterygota</taxon>
        <taxon>Hymenoptera</taxon>
        <taxon>Apocrita</taxon>
        <taxon>Aculeata</taxon>
        <taxon>Formicoidea</taxon>
        <taxon>Formicidae</taxon>
        <taxon>Myrmicinae</taxon>
        <taxon>Trachymyrmex</taxon>
    </lineage>
</organism>
<dbReference type="AlphaFoldDB" id="A0A195DVC9"/>
<accession>A0A195DVC9</accession>